<evidence type="ECO:0000313" key="2">
    <source>
        <dbReference type="EMBL" id="AAU84209.1"/>
    </source>
</evidence>
<dbReference type="EMBL" id="AY714868">
    <property type="protein sequence ID" value="AAU84209.1"/>
    <property type="molecule type" value="Genomic_DNA"/>
</dbReference>
<sequence length="78" mass="9242">MPGNCRDNDIRGYSANTRRKRHRFNSSSRHISRIRWITSREIYHAAEERVIKLEIVRPAHGEKEKGGRRSPPYPIILF</sequence>
<protein>
    <submittedName>
        <fullName evidence="2">Uncharacterized protein</fullName>
    </submittedName>
</protein>
<feature type="compositionally biased region" description="Basic and acidic residues" evidence="1">
    <location>
        <begin position="1"/>
        <end position="10"/>
    </location>
</feature>
<organism evidence="2">
    <name type="scientific">Uncultured archaeon GZfos26G2</name>
    <dbReference type="NCBI Taxonomy" id="3386331"/>
    <lineage>
        <taxon>Archaea</taxon>
        <taxon>Methanobacteriati</taxon>
        <taxon>Methanobacteriota</taxon>
        <taxon>Stenosarchaea group</taxon>
        <taxon>Methanomicrobia</taxon>
        <taxon>Candidatus Methanophagales</taxon>
        <taxon>Candidatus Methanophagaceae</taxon>
        <taxon>Candidatus Methanophaga</taxon>
    </lineage>
</organism>
<reference evidence="2" key="1">
    <citation type="journal article" date="2004" name="Science">
        <title>Reverse methanogenesis: testing the hypothesis with environmental genomics.</title>
        <authorList>
            <person name="Hallam S.J."/>
            <person name="Putnam N."/>
            <person name="Preston C.M."/>
            <person name="Detter J.C."/>
            <person name="Rokhsar D."/>
            <person name="Richardson P.M."/>
            <person name="DeLong E.F."/>
        </authorList>
    </citation>
    <scope>NUCLEOTIDE SEQUENCE</scope>
</reference>
<name>Q648G8_UNCAG</name>
<feature type="region of interest" description="Disordered" evidence="1">
    <location>
        <begin position="1"/>
        <end position="25"/>
    </location>
</feature>
<proteinExistence type="predicted"/>
<reference evidence="2" key="2">
    <citation type="submission" date="2004-08" db="EMBL/GenBank/DDBJ databases">
        <authorList>
            <person name="Putnam N."/>
            <person name="Detter J.C."/>
            <person name="Richardson P.M."/>
            <person name="Rokhsar D."/>
        </authorList>
    </citation>
    <scope>NUCLEOTIDE SEQUENCE</scope>
</reference>
<evidence type="ECO:0000256" key="1">
    <source>
        <dbReference type="SAM" id="MobiDB-lite"/>
    </source>
</evidence>
<accession>Q648G8</accession>
<dbReference type="AlphaFoldDB" id="Q648G8"/>
<gene>
    <name evidence="2" type="ORF">GZ37D1_56</name>
</gene>